<dbReference type="AlphaFoldDB" id="A0A074MA96"/>
<gene>
    <name evidence="3" type="ORF">EH31_03375</name>
</gene>
<evidence type="ECO:0000313" key="4">
    <source>
        <dbReference type="Proteomes" id="UP000027647"/>
    </source>
</evidence>
<evidence type="ECO:0000313" key="3">
    <source>
        <dbReference type="EMBL" id="KEO91726.1"/>
    </source>
</evidence>
<sequence>MMGWKLVISLAGALIGVCSAPVFAQDAPGVTLGDGENNWIVMDGLTRSQDATYTEQRITSGNSTVRRGDGATLTFSEVHIEGDGWLVLHPFIDGKPDGDWVAGYRFVKSGTNKDVSITLNPAPKPGTMFLVMLHSDSNNDGVFDFVFLEDGINVEDRAVFEGNRMIAHVFAVP</sequence>
<dbReference type="Pfam" id="PF23951">
    <property type="entry name" value="DUF7282"/>
    <property type="match status" value="1"/>
</dbReference>
<evidence type="ECO:0000256" key="1">
    <source>
        <dbReference type="SAM" id="SignalP"/>
    </source>
</evidence>
<organism evidence="3 4">
    <name type="scientific">Erythrobacter longus</name>
    <dbReference type="NCBI Taxonomy" id="1044"/>
    <lineage>
        <taxon>Bacteria</taxon>
        <taxon>Pseudomonadati</taxon>
        <taxon>Pseudomonadota</taxon>
        <taxon>Alphaproteobacteria</taxon>
        <taxon>Sphingomonadales</taxon>
        <taxon>Erythrobacteraceae</taxon>
        <taxon>Erythrobacter/Porphyrobacter group</taxon>
        <taxon>Erythrobacter</taxon>
    </lineage>
</organism>
<keyword evidence="1" id="KW-0732">Signal</keyword>
<proteinExistence type="predicted"/>
<reference evidence="3 4" key="1">
    <citation type="submission" date="2014-04" db="EMBL/GenBank/DDBJ databases">
        <title>A comprehensive comparison of genomes of Erythrobacter spp. strains.</title>
        <authorList>
            <person name="Zheng Q."/>
        </authorList>
    </citation>
    <scope>NUCLEOTIDE SEQUENCE [LARGE SCALE GENOMIC DNA]</scope>
    <source>
        <strain evidence="3 4">DSM 6997</strain>
    </source>
</reference>
<name>A0A074MA96_ERYLO</name>
<feature type="domain" description="DUF7282" evidence="2">
    <location>
        <begin position="68"/>
        <end position="148"/>
    </location>
</feature>
<feature type="signal peptide" evidence="1">
    <location>
        <begin position="1"/>
        <end position="24"/>
    </location>
</feature>
<dbReference type="Proteomes" id="UP000027647">
    <property type="component" value="Unassembled WGS sequence"/>
</dbReference>
<dbReference type="EMBL" id="JMIW01000001">
    <property type="protein sequence ID" value="KEO91726.1"/>
    <property type="molecule type" value="Genomic_DNA"/>
</dbReference>
<evidence type="ECO:0000259" key="2">
    <source>
        <dbReference type="Pfam" id="PF23951"/>
    </source>
</evidence>
<accession>A0A074MA96</accession>
<protein>
    <recommendedName>
        <fullName evidence="2">DUF7282 domain-containing protein</fullName>
    </recommendedName>
</protein>
<feature type="chain" id="PRO_5001696912" description="DUF7282 domain-containing protein" evidence="1">
    <location>
        <begin position="25"/>
        <end position="173"/>
    </location>
</feature>
<dbReference type="eggNOG" id="ENOG5030HRB">
    <property type="taxonomic scope" value="Bacteria"/>
</dbReference>
<keyword evidence="4" id="KW-1185">Reference proteome</keyword>
<comment type="caution">
    <text evidence="3">The sequence shown here is derived from an EMBL/GenBank/DDBJ whole genome shotgun (WGS) entry which is preliminary data.</text>
</comment>
<dbReference type="InterPro" id="IPR055706">
    <property type="entry name" value="Slg1/2_DUF7282"/>
</dbReference>